<feature type="non-terminal residue" evidence="5">
    <location>
        <position position="1"/>
    </location>
</feature>
<gene>
    <name evidence="5" type="ORF">RIMI_LOCUS15499608</name>
</gene>
<dbReference type="Gene3D" id="2.170.300.10">
    <property type="entry name" value="Tie2 ligand-binding domain superfamily"/>
    <property type="match status" value="1"/>
</dbReference>
<evidence type="ECO:0000256" key="2">
    <source>
        <dbReference type="ARBA" id="ARBA00023292"/>
    </source>
</evidence>
<dbReference type="EMBL" id="CAUEEQ010041776">
    <property type="protein sequence ID" value="CAJ0956346.1"/>
    <property type="molecule type" value="Genomic_DNA"/>
</dbReference>
<feature type="disulfide bond" evidence="3">
    <location>
        <begin position="533"/>
        <end position="542"/>
    </location>
</feature>
<keyword evidence="2 3" id="KW-0424">Laminin EGF-like domain</keyword>
<proteinExistence type="predicted"/>
<evidence type="ECO:0000256" key="1">
    <source>
        <dbReference type="ARBA" id="ARBA00023157"/>
    </source>
</evidence>
<evidence type="ECO:0000313" key="6">
    <source>
        <dbReference type="Proteomes" id="UP001176940"/>
    </source>
</evidence>
<dbReference type="InterPro" id="IPR050440">
    <property type="entry name" value="Laminin/Netrin_ECM"/>
</dbReference>
<accession>A0ABN9M1A9</accession>
<dbReference type="InterPro" id="IPR002049">
    <property type="entry name" value="LE_dom"/>
</dbReference>
<dbReference type="PROSITE" id="PS01248">
    <property type="entry name" value="EGF_LAM_1"/>
    <property type="match status" value="1"/>
</dbReference>
<dbReference type="Gene3D" id="2.10.25.10">
    <property type="entry name" value="Laminin"/>
    <property type="match status" value="1"/>
</dbReference>
<dbReference type="Pfam" id="PF00053">
    <property type="entry name" value="EGF_laminin"/>
    <property type="match status" value="3"/>
</dbReference>
<dbReference type="CDD" id="cd00055">
    <property type="entry name" value="EGF_Lam"/>
    <property type="match status" value="3"/>
</dbReference>
<comment type="caution">
    <text evidence="3">Lacks conserved residue(s) required for the propagation of feature annotation.</text>
</comment>
<dbReference type="PANTHER" id="PTHR10574:SF406">
    <property type="entry name" value="LAMININ SUBUNIT ALPHA 5"/>
    <property type="match status" value="1"/>
</dbReference>
<dbReference type="SMART" id="SM00180">
    <property type="entry name" value="EGF_Lam"/>
    <property type="match status" value="3"/>
</dbReference>
<keyword evidence="1 3" id="KW-1015">Disulfide bond</keyword>
<evidence type="ECO:0000256" key="3">
    <source>
        <dbReference type="PROSITE-ProRule" id="PRU00460"/>
    </source>
</evidence>
<name>A0ABN9M1A9_9NEOB</name>
<feature type="disulfide bond" evidence="3">
    <location>
        <begin position="419"/>
        <end position="431"/>
    </location>
</feature>
<dbReference type="SUPFAM" id="SSF57196">
    <property type="entry name" value="EGF/Laminin"/>
    <property type="match status" value="2"/>
</dbReference>
<sequence>DYFVLLPSAYYEAPILQVKVSEACTYSPSQEKSNQNCLLYKYLSLDEFPSSEGIEGVCRMDNSLPRPCQTEQITPRHPPLIGCYGSDIDVLFHLPVPHPGRYAIVVEYANEEDLQTTNVAVNSPQITPQQGTFTFYPCKFSFLCRGVALDAQQKVAFYDLNTEVTIRFSADKTQLYLGKIFLIPADQYAMEYIEPRVHCIAVHGSFNPSSGSCTPSRFHKPSQSVVLTEGKTRTDANNGQKVPSLPAPLPPTAVDATKLIRLQSPETEVTYNGHVQNPGRYAFIIHYYQPAQPSFTVEVQVHGGRVWRGSANATFCPHGYGCRSLVLSEDQAILDISDNDLTVTVQVPDGKIIWLEYVLVIPEDSYSSSYLVEEPLDKSYNFISQCGANSFQSNPATSKFCRDAAISLSLFYNNGAQSCNCHEAGSLSTTCEPYGGQCSCKPNVIGRDCARCATGFWGFPDCRSCECGSRLCDEVTGQCICPPRTVIPECTVCQPQTFGCHPLVGCEECDCSKTGLQNITQPGCDIQTGQCTCKPNIMGRRCEKCAPGFYGYPNCRPCDCNRAGTEQSICDPVTGQCLCKVQELY</sequence>
<reference evidence="5" key="1">
    <citation type="submission" date="2023-07" db="EMBL/GenBank/DDBJ databases">
        <authorList>
            <person name="Stuckert A."/>
        </authorList>
    </citation>
    <scope>NUCLEOTIDE SEQUENCE</scope>
</reference>
<evidence type="ECO:0000313" key="5">
    <source>
        <dbReference type="EMBL" id="CAJ0956346.1"/>
    </source>
</evidence>
<organism evidence="5 6">
    <name type="scientific">Ranitomeya imitator</name>
    <name type="common">mimic poison frog</name>
    <dbReference type="NCBI Taxonomy" id="111125"/>
    <lineage>
        <taxon>Eukaryota</taxon>
        <taxon>Metazoa</taxon>
        <taxon>Chordata</taxon>
        <taxon>Craniata</taxon>
        <taxon>Vertebrata</taxon>
        <taxon>Euteleostomi</taxon>
        <taxon>Amphibia</taxon>
        <taxon>Batrachia</taxon>
        <taxon>Anura</taxon>
        <taxon>Neobatrachia</taxon>
        <taxon>Hyloidea</taxon>
        <taxon>Dendrobatidae</taxon>
        <taxon>Dendrobatinae</taxon>
        <taxon>Ranitomeya</taxon>
    </lineage>
</organism>
<evidence type="ECO:0000259" key="4">
    <source>
        <dbReference type="PROSITE" id="PS50027"/>
    </source>
</evidence>
<feature type="disulfide bond" evidence="3">
    <location>
        <begin position="440"/>
        <end position="449"/>
    </location>
</feature>
<protein>
    <recommendedName>
        <fullName evidence="4">Laminin EGF-like domain-containing protein</fullName>
    </recommendedName>
</protein>
<feature type="domain" description="Laminin EGF-like" evidence="4">
    <location>
        <begin position="509"/>
        <end position="557"/>
    </location>
</feature>
<feature type="domain" description="Laminin EGF-like" evidence="4">
    <location>
        <begin position="419"/>
        <end position="464"/>
    </location>
</feature>
<dbReference type="PROSITE" id="PS50027">
    <property type="entry name" value="EGF_LAM_2"/>
    <property type="match status" value="2"/>
</dbReference>
<dbReference type="Proteomes" id="UP001176940">
    <property type="component" value="Unassembled WGS sequence"/>
</dbReference>
<keyword evidence="6" id="KW-1185">Reference proteome</keyword>
<comment type="caution">
    <text evidence="5">The sequence shown here is derived from an EMBL/GenBank/DDBJ whole genome shotgun (WGS) entry which is preliminary data.</text>
</comment>
<dbReference type="PANTHER" id="PTHR10574">
    <property type="entry name" value="NETRIN/LAMININ-RELATED"/>
    <property type="match status" value="1"/>
</dbReference>
<dbReference type="PRINTS" id="PR00011">
    <property type="entry name" value="EGFLAMININ"/>
</dbReference>
<feature type="disulfide bond" evidence="3">
    <location>
        <begin position="421"/>
        <end position="438"/>
    </location>
</feature>